<feature type="transmembrane region" description="Helical" evidence="1">
    <location>
        <begin position="60"/>
        <end position="79"/>
    </location>
</feature>
<evidence type="ECO:0000313" key="2">
    <source>
        <dbReference type="EMBL" id="KFN88099.1"/>
    </source>
</evidence>
<comment type="caution">
    <text evidence="2">The sequence shown here is derived from an EMBL/GenBank/DDBJ whole genome shotgun (WGS) entry which is preliminary data.</text>
</comment>
<feature type="transmembrane region" description="Helical" evidence="1">
    <location>
        <begin position="33"/>
        <end position="54"/>
    </location>
</feature>
<dbReference type="RefSeq" id="WP_021142897.1">
    <property type="nucleotide sequence ID" value="NZ_AUZH01000013.1"/>
</dbReference>
<keyword evidence="1" id="KW-1133">Transmembrane helix</keyword>
<dbReference type="EMBL" id="AUZH01000013">
    <property type="protein sequence ID" value="KFN88099.1"/>
    <property type="molecule type" value="Genomic_DNA"/>
</dbReference>
<feature type="transmembrane region" description="Helical" evidence="1">
    <location>
        <begin position="6"/>
        <end position="26"/>
    </location>
</feature>
<dbReference type="Pfam" id="PF11877">
    <property type="entry name" value="DUF3397"/>
    <property type="match status" value="1"/>
</dbReference>
<sequence>MMMYKLFSFSFIFLTPIFAYILVKFFNLKRFGILFTDLAFPLFAFEIALVVNKFLDSSVFFYYLICLSLLALSLTAFFLKKNHSFSYRRFGKFFWRSGFIVTFIFYIVVVILIFTMA</sequence>
<organism evidence="2 3">
    <name type="scientific">Streptococcus equinus JB1</name>
    <dbReference type="NCBI Taxonomy" id="1294274"/>
    <lineage>
        <taxon>Bacteria</taxon>
        <taxon>Bacillati</taxon>
        <taxon>Bacillota</taxon>
        <taxon>Bacilli</taxon>
        <taxon>Lactobacillales</taxon>
        <taxon>Streptococcaceae</taxon>
        <taxon>Streptococcus</taxon>
    </lineage>
</organism>
<evidence type="ECO:0000256" key="1">
    <source>
        <dbReference type="SAM" id="Phobius"/>
    </source>
</evidence>
<name>A0A091BTN7_STREI</name>
<dbReference type="Proteomes" id="UP000029382">
    <property type="component" value="Unassembled WGS sequence"/>
</dbReference>
<gene>
    <name evidence="2" type="ORF">H702_03770</name>
</gene>
<accession>A0A091BTN7</accession>
<keyword evidence="1" id="KW-0472">Membrane</keyword>
<keyword evidence="1" id="KW-0812">Transmembrane</keyword>
<dbReference type="AlphaFoldDB" id="A0A091BTN7"/>
<proteinExistence type="predicted"/>
<evidence type="ECO:0000313" key="3">
    <source>
        <dbReference type="Proteomes" id="UP000029382"/>
    </source>
</evidence>
<feature type="transmembrane region" description="Helical" evidence="1">
    <location>
        <begin position="99"/>
        <end position="116"/>
    </location>
</feature>
<reference evidence="2 3" key="1">
    <citation type="journal article" date="2014" name="Genome Announc.">
        <title>Draft Genome Sequences of Streptococcus bovis Strains ATCC 33317 and JB1.</title>
        <authorList>
            <person name="Benahmed F.H."/>
            <person name="Gopinath G.R."/>
            <person name="Harbottle H."/>
            <person name="Cotta M.A."/>
            <person name="Luo Y."/>
            <person name="Henderson C."/>
            <person name="Teri P."/>
            <person name="Soppet D."/>
            <person name="Rasmussen M."/>
            <person name="Whitehead T.R."/>
            <person name="Davidson M."/>
        </authorList>
    </citation>
    <scope>NUCLEOTIDE SEQUENCE [LARGE SCALE GENOMIC DNA]</scope>
    <source>
        <strain evidence="2 3">JB1</strain>
    </source>
</reference>
<dbReference type="InterPro" id="IPR024515">
    <property type="entry name" value="DUF3397"/>
</dbReference>
<protein>
    <submittedName>
        <fullName evidence="2">Membrane protein</fullName>
    </submittedName>
</protein>